<sequence length="166" mass="18457">MKTAITVVLIISFLLITGVSSHFKDYTANRGFHVQVVADDQELLRLVPNQPYAYIGQDGKLYIDISPSHPEYPGYGAGLSPDTLYAFDCMFYVKNTLWENQTVTFVVNSSSPSVMMYTPTSATAYSPETATQHLIFQLGWMEETCVGFVFDMRNGQMVGVSLNATI</sequence>
<protein>
    <recommendedName>
        <fullName evidence="3">DUF1102 domain-containing protein</fullName>
    </recommendedName>
</protein>
<evidence type="ECO:0000313" key="1">
    <source>
        <dbReference type="EMBL" id="AIY90551.1"/>
    </source>
</evidence>
<evidence type="ECO:0008006" key="3">
    <source>
        <dbReference type="Google" id="ProtNLM"/>
    </source>
</evidence>
<evidence type="ECO:0000313" key="2">
    <source>
        <dbReference type="Proteomes" id="UP000030624"/>
    </source>
</evidence>
<dbReference type="EMBL" id="CP009552">
    <property type="protein sequence ID" value="AIY90551.1"/>
    <property type="molecule type" value="Genomic_DNA"/>
</dbReference>
<dbReference type="GeneID" id="24798096"/>
<dbReference type="STRING" id="565033.GACE_1514"/>
<dbReference type="RefSeq" id="WP_052400254.1">
    <property type="nucleotide sequence ID" value="NZ_CP009552.1"/>
</dbReference>
<name>A0A0A7GHZ4_GEOAI</name>
<gene>
    <name evidence="1" type="ORF">GACE_1514</name>
</gene>
<accession>A0A0A7GHZ4</accession>
<proteinExistence type="predicted"/>
<reference evidence="1 2" key="1">
    <citation type="journal article" date="2015" name="Appl. Environ. Microbiol.">
        <title>The Geoglobus acetivorans genome: Fe(III) reduction, acetate utilization, autotrophic growth, and degradation of aromatic compounds in a hyperthermophilic archaeon.</title>
        <authorList>
            <person name="Mardanov A.V."/>
            <person name="Slododkina G.B."/>
            <person name="Slobodkin A.I."/>
            <person name="Beletsky A.V."/>
            <person name="Gavrilov S.N."/>
            <person name="Kublanov I.V."/>
            <person name="Bonch-Osmolovskaya E.A."/>
            <person name="Skryabin K.G."/>
            <person name="Ravin N.V."/>
        </authorList>
    </citation>
    <scope>NUCLEOTIDE SEQUENCE [LARGE SCALE GENOMIC DNA]</scope>
    <source>
        <strain evidence="1 2">SBH6</strain>
    </source>
</reference>
<dbReference type="InterPro" id="IPR009482">
    <property type="entry name" value="DUF1102"/>
</dbReference>
<dbReference type="Pfam" id="PF06510">
    <property type="entry name" value="DUF1102"/>
    <property type="match status" value="1"/>
</dbReference>
<dbReference type="HOGENOM" id="CLU_116585_0_0_2"/>
<dbReference type="Proteomes" id="UP000030624">
    <property type="component" value="Chromosome"/>
</dbReference>
<dbReference type="KEGG" id="gac:GACE_1514"/>
<dbReference type="eggNOG" id="arCOG02697">
    <property type="taxonomic scope" value="Archaea"/>
</dbReference>
<organism evidence="1 2">
    <name type="scientific">Geoglobus acetivorans</name>
    <dbReference type="NCBI Taxonomy" id="565033"/>
    <lineage>
        <taxon>Archaea</taxon>
        <taxon>Methanobacteriati</taxon>
        <taxon>Methanobacteriota</taxon>
        <taxon>Archaeoglobi</taxon>
        <taxon>Archaeoglobales</taxon>
        <taxon>Archaeoglobaceae</taxon>
        <taxon>Geoglobus</taxon>
    </lineage>
</organism>
<dbReference type="AlphaFoldDB" id="A0A0A7GHZ4"/>